<evidence type="ECO:0000313" key="1">
    <source>
        <dbReference type="EMBL" id="DAD66222.1"/>
    </source>
</evidence>
<accession>A0A8S5L8J5</accession>
<dbReference type="EMBL" id="BK014655">
    <property type="protein sequence ID" value="DAD66222.1"/>
    <property type="molecule type" value="Genomic_DNA"/>
</dbReference>
<organism evidence="1">
    <name type="scientific">Siphoviridae sp. ctjfQ5</name>
    <dbReference type="NCBI Taxonomy" id="2823594"/>
    <lineage>
        <taxon>Viruses</taxon>
        <taxon>Duplodnaviria</taxon>
        <taxon>Heunggongvirae</taxon>
        <taxon>Uroviricota</taxon>
        <taxon>Caudoviricetes</taxon>
    </lineage>
</organism>
<sequence>MTCGKCKYCRPNDICNGDHECTAKNIEVSQDDDIRFYGEQNNEPCECFEMAD</sequence>
<protein>
    <submittedName>
        <fullName evidence="1">NADH-ubiquinone oxidoreductase-F iron-sulfur binding region</fullName>
    </submittedName>
</protein>
<proteinExistence type="predicted"/>
<name>A0A8S5L8J5_9CAUD</name>
<reference evidence="1" key="1">
    <citation type="journal article" date="2021" name="Proc. Natl. Acad. Sci. U.S.A.">
        <title>A Catalog of Tens of Thousands of Viruses from Human Metagenomes Reveals Hidden Associations with Chronic Diseases.</title>
        <authorList>
            <person name="Tisza M.J."/>
            <person name="Buck C.B."/>
        </authorList>
    </citation>
    <scope>NUCLEOTIDE SEQUENCE</scope>
    <source>
        <strain evidence="1">CtjfQ5</strain>
    </source>
</reference>